<reference evidence="1 2" key="1">
    <citation type="submission" date="2017-09" db="EMBL/GenBank/DDBJ databases">
        <title>Depth-based differentiation of microbial function through sediment-hosted aquifers and enrichment of novel symbionts in the deep terrestrial subsurface.</title>
        <authorList>
            <person name="Probst A.J."/>
            <person name="Ladd B."/>
            <person name="Jarett J.K."/>
            <person name="Geller-Mcgrath D.E."/>
            <person name="Sieber C.M."/>
            <person name="Emerson J.B."/>
            <person name="Anantharaman K."/>
            <person name="Thomas B.C."/>
            <person name="Malmstrom R."/>
            <person name="Stieglmeier M."/>
            <person name="Klingl A."/>
            <person name="Woyke T."/>
            <person name="Ryan C.M."/>
            <person name="Banfield J.F."/>
        </authorList>
    </citation>
    <scope>NUCLEOTIDE SEQUENCE [LARGE SCALE GENOMIC DNA]</scope>
    <source>
        <strain evidence="1">CG11_big_fil_rev_8_21_14_0_20_39_10</strain>
    </source>
</reference>
<dbReference type="AlphaFoldDB" id="A0A2M6KA97"/>
<protein>
    <submittedName>
        <fullName evidence="1">Uncharacterized protein</fullName>
    </submittedName>
</protein>
<gene>
    <name evidence="1" type="ORF">COV49_00050</name>
</gene>
<dbReference type="EMBL" id="PCWW01000001">
    <property type="protein sequence ID" value="PIR14099.1"/>
    <property type="molecule type" value="Genomic_DNA"/>
</dbReference>
<dbReference type="Proteomes" id="UP000230869">
    <property type="component" value="Unassembled WGS sequence"/>
</dbReference>
<accession>A0A2M6KA97</accession>
<name>A0A2M6KA97_9BACT</name>
<proteinExistence type="predicted"/>
<sequence>MKQNESITFGQFLKLQKAAASIYSHQPKSRVSFDISRADHMRKCHQLMRNHAPISADQQSSYLAYAVNVKGWNKLTRREFDRLRELYGEAVVKIMLIDINFTKWLHTNSDMRNIITTGGACALESIDTRALAILKQRNQNAATIIPQYIKEITLRAPTWTQVTGALIPRYGLNIMYDETFPWYLRMEDYGLQDAESVTQRVYDGIFNAVRRYVRLFDPNSKTISLPFTELNLQSKGLIQKWSTIVEPYLRALEKKYGLENGNHHSDDQLKAWVMYTYFGPEILSCVKNYIEEKYPALYKEFNLNKATIHIRGKQIDHLDTERSNAWMHPIILKQKDSKQLLDRKKLLLTPFHCQEVAQLQWLFDHGHTLQSGLAGFLDSNFQGRLLHEESAYPRSIFKKKLLENLTNEYYDSPLRLHSHNVEETIQFLGRFKQLSSISISKNILLEFQNIKRRVENINRKISVLEDFISVFILIEKCFCIESGNNSYIWMIKSLSISSKILTKMKKICIKRFRNDAYLKRKLGISDTQSIDVEAYIKDFFDTLQKDTKGKTTINVSKYIMFIKFVQEQSPLIVRQSQQRVSKLITEKNNADKAAQELMTTVSDNIVYSNIDELASYTNILPLNDNYFITYMQQLLFIKSVRDAYIDMEKIESSKKMSKNEKEERIVEIIQKIFPVIENCIRFIMLGGDYPWDSRFKYQYSSS</sequence>
<comment type="caution">
    <text evidence="1">The sequence shown here is derived from an EMBL/GenBank/DDBJ whole genome shotgun (WGS) entry which is preliminary data.</text>
</comment>
<organism evidence="1 2">
    <name type="scientific">Candidatus Falkowbacteria bacterium CG11_big_fil_rev_8_21_14_0_20_39_10</name>
    <dbReference type="NCBI Taxonomy" id="1974570"/>
    <lineage>
        <taxon>Bacteria</taxon>
        <taxon>Candidatus Falkowiibacteriota</taxon>
    </lineage>
</organism>
<evidence type="ECO:0000313" key="2">
    <source>
        <dbReference type="Proteomes" id="UP000230869"/>
    </source>
</evidence>
<evidence type="ECO:0000313" key="1">
    <source>
        <dbReference type="EMBL" id="PIR14099.1"/>
    </source>
</evidence>